<sequence length="228" mass="25945">MIFPSPEQMVQCNLSPRFSPRHSTGAGREHSLRPGTKTLRGWSNLSLETLFFATLCQHFSLPSAPMSILRSESGFSNWKKALYRNGGFRDHCKSEHHRSAVFAWTQHKLVIEKKNSMIESISKEREKRVKENQIYIKTIAQVLLLTAVQNISQRGHMESEGSDNPSNILAILDAIAQHDSLIEKRMNAHGNAKYTSKNIQNEILEMLAEMVQLDIIKEVKQSEVFSII</sequence>
<keyword evidence="3" id="KW-1185">Reference proteome</keyword>
<accession>A0ABD0WFW7</accession>
<evidence type="ECO:0000256" key="1">
    <source>
        <dbReference type="SAM" id="MobiDB-lite"/>
    </source>
</evidence>
<dbReference type="PANTHER" id="PTHR45749:SF37">
    <property type="entry name" value="OS05G0311600 PROTEIN"/>
    <property type="match status" value="1"/>
</dbReference>
<feature type="region of interest" description="Disordered" evidence="1">
    <location>
        <begin position="14"/>
        <end position="35"/>
    </location>
</feature>
<proteinExistence type="predicted"/>
<reference evidence="2 3" key="1">
    <citation type="submission" date="2024-06" db="EMBL/GenBank/DDBJ databases">
        <authorList>
            <person name="Pan Q."/>
            <person name="Wen M."/>
            <person name="Jouanno E."/>
            <person name="Zahm M."/>
            <person name="Klopp C."/>
            <person name="Cabau C."/>
            <person name="Louis A."/>
            <person name="Berthelot C."/>
            <person name="Parey E."/>
            <person name="Roest Crollius H."/>
            <person name="Montfort J."/>
            <person name="Robinson-Rechavi M."/>
            <person name="Bouchez O."/>
            <person name="Lampietro C."/>
            <person name="Lopez Roques C."/>
            <person name="Donnadieu C."/>
            <person name="Postlethwait J."/>
            <person name="Bobe J."/>
            <person name="Verreycken H."/>
            <person name="Guiguen Y."/>
        </authorList>
    </citation>
    <scope>NUCLEOTIDE SEQUENCE [LARGE SCALE GENOMIC DNA]</scope>
    <source>
        <strain evidence="2">Up_M1</strain>
        <tissue evidence="2">Testis</tissue>
    </source>
</reference>
<evidence type="ECO:0000313" key="3">
    <source>
        <dbReference type="Proteomes" id="UP001557470"/>
    </source>
</evidence>
<name>A0ABD0WFW7_UMBPY</name>
<evidence type="ECO:0000313" key="2">
    <source>
        <dbReference type="EMBL" id="KAL0970564.1"/>
    </source>
</evidence>
<protein>
    <recommendedName>
        <fullName evidence="4">DUF4371 domain-containing protein</fullName>
    </recommendedName>
</protein>
<organism evidence="2 3">
    <name type="scientific">Umbra pygmaea</name>
    <name type="common">Eastern mudminnow</name>
    <dbReference type="NCBI Taxonomy" id="75934"/>
    <lineage>
        <taxon>Eukaryota</taxon>
        <taxon>Metazoa</taxon>
        <taxon>Chordata</taxon>
        <taxon>Craniata</taxon>
        <taxon>Vertebrata</taxon>
        <taxon>Euteleostomi</taxon>
        <taxon>Actinopterygii</taxon>
        <taxon>Neopterygii</taxon>
        <taxon>Teleostei</taxon>
        <taxon>Protacanthopterygii</taxon>
        <taxon>Esociformes</taxon>
        <taxon>Umbridae</taxon>
        <taxon>Umbra</taxon>
    </lineage>
</organism>
<dbReference type="EMBL" id="JAGEUA010000007">
    <property type="protein sequence ID" value="KAL0970564.1"/>
    <property type="molecule type" value="Genomic_DNA"/>
</dbReference>
<dbReference type="PANTHER" id="PTHR45749">
    <property type="match status" value="1"/>
</dbReference>
<feature type="non-terminal residue" evidence="2">
    <location>
        <position position="228"/>
    </location>
</feature>
<dbReference type="Proteomes" id="UP001557470">
    <property type="component" value="Unassembled WGS sequence"/>
</dbReference>
<evidence type="ECO:0008006" key="4">
    <source>
        <dbReference type="Google" id="ProtNLM"/>
    </source>
</evidence>
<gene>
    <name evidence="2" type="ORF">UPYG_G00243790</name>
</gene>
<dbReference type="AlphaFoldDB" id="A0ABD0WFW7"/>
<comment type="caution">
    <text evidence="2">The sequence shown here is derived from an EMBL/GenBank/DDBJ whole genome shotgun (WGS) entry which is preliminary data.</text>
</comment>